<evidence type="ECO:0000256" key="2">
    <source>
        <dbReference type="ARBA" id="ARBA00022692"/>
    </source>
</evidence>
<keyword evidence="3 5" id="KW-1133">Transmembrane helix</keyword>
<gene>
    <name evidence="7" type="ORF">PCC79_04660</name>
</gene>
<feature type="transmembrane region" description="Helical" evidence="5">
    <location>
        <begin position="17"/>
        <end position="34"/>
    </location>
</feature>
<feature type="transmembrane region" description="Helical" evidence="5">
    <location>
        <begin position="396"/>
        <end position="414"/>
    </location>
</feature>
<dbReference type="InterPro" id="IPR007016">
    <property type="entry name" value="O-antigen_ligase-rel_domated"/>
</dbReference>
<keyword evidence="2 5" id="KW-0812">Transmembrane</keyword>
<evidence type="ECO:0000313" key="7">
    <source>
        <dbReference type="EMBL" id="WZW99491.1"/>
    </source>
</evidence>
<organism evidence="7 8">
    <name type="scientific">Propioniciclava soli</name>
    <dbReference type="NCBI Taxonomy" id="2775081"/>
    <lineage>
        <taxon>Bacteria</taxon>
        <taxon>Bacillati</taxon>
        <taxon>Actinomycetota</taxon>
        <taxon>Actinomycetes</taxon>
        <taxon>Propionibacteriales</taxon>
        <taxon>Propionibacteriaceae</taxon>
        <taxon>Propioniciclava</taxon>
    </lineage>
</organism>
<evidence type="ECO:0000256" key="5">
    <source>
        <dbReference type="SAM" id="Phobius"/>
    </source>
</evidence>
<feature type="transmembrane region" description="Helical" evidence="5">
    <location>
        <begin position="134"/>
        <end position="157"/>
    </location>
</feature>
<feature type="transmembrane region" description="Helical" evidence="5">
    <location>
        <begin position="70"/>
        <end position="92"/>
    </location>
</feature>
<proteinExistence type="predicted"/>
<feature type="transmembrane region" description="Helical" evidence="5">
    <location>
        <begin position="104"/>
        <end position="122"/>
    </location>
</feature>
<dbReference type="GO" id="GO:0016874">
    <property type="term" value="F:ligase activity"/>
    <property type="evidence" value="ECO:0007669"/>
    <property type="project" value="UniProtKB-KW"/>
</dbReference>
<evidence type="ECO:0000256" key="3">
    <source>
        <dbReference type="ARBA" id="ARBA00022989"/>
    </source>
</evidence>
<accession>A0ABZ3CBJ3</accession>
<feature type="transmembrane region" description="Helical" evidence="5">
    <location>
        <begin position="206"/>
        <end position="235"/>
    </location>
</feature>
<dbReference type="PANTHER" id="PTHR37422:SF23">
    <property type="entry name" value="TEICHURONIC ACID BIOSYNTHESIS PROTEIN TUAE"/>
    <property type="match status" value="1"/>
</dbReference>
<feature type="domain" description="O-antigen ligase-related" evidence="6">
    <location>
        <begin position="207"/>
        <end position="349"/>
    </location>
</feature>
<sequence length="442" mass="47812">MAEAAVGRAHSPERIPLHVWVILAGLIASVFSGYGSEMGLPVSPDRPLLLVGLLLLALHRGRDRLRWSPVYAAMAFVVVATLFSWLGTGSLGDDYQLFGFIDRIVMPFAMFVAGCLTFTTPLRRLLVSRVGSVLGVYLVVMGLQQLVGTTALLFPRYLARYADAGERVVGPFGNSEAFGMACALTLALGILGALRDRGWWRAMAWLGIVASSVGVVVSMTRSVWLAALLGLIVWAVVEPRVRRLAPWAVALGVGALVLVTSVLPDLLAALVDRLTTTRSLYDRDYVNEAALRVIAEHPWGGIGWLRFVEENVLWVRQADDYPITTVTIEVHNVFLSRAAETGIPAAIAWGLAMLLGPVRSALAIPATAESRAWKAVAWSALLVWIFPTMLSPNPYVFPNLLIWMIGGIAGRGILLAREVPRAREIASAGSTERVTGLSPARC</sequence>
<keyword evidence="8" id="KW-1185">Reference proteome</keyword>
<comment type="subcellular location">
    <subcellularLocation>
        <location evidence="1">Membrane</location>
        <topology evidence="1">Multi-pass membrane protein</topology>
    </subcellularLocation>
</comment>
<feature type="transmembrane region" description="Helical" evidence="5">
    <location>
        <begin position="247"/>
        <end position="271"/>
    </location>
</feature>
<dbReference type="RefSeq" id="WP_342373146.1">
    <property type="nucleotide sequence ID" value="NZ_CP115965.1"/>
</dbReference>
<keyword evidence="7" id="KW-0436">Ligase</keyword>
<name>A0ABZ3CBJ3_9ACTN</name>
<evidence type="ECO:0000256" key="1">
    <source>
        <dbReference type="ARBA" id="ARBA00004141"/>
    </source>
</evidence>
<dbReference type="Proteomes" id="UP001434337">
    <property type="component" value="Chromosome"/>
</dbReference>
<dbReference type="Pfam" id="PF04932">
    <property type="entry name" value="Wzy_C"/>
    <property type="match status" value="1"/>
</dbReference>
<dbReference type="EMBL" id="CP115965">
    <property type="protein sequence ID" value="WZW99491.1"/>
    <property type="molecule type" value="Genomic_DNA"/>
</dbReference>
<reference evidence="7 8" key="1">
    <citation type="journal article" date="2023" name="Environ Microbiome">
        <title>A coral-associated actinobacterium mitigates coral bleaching under heat stress.</title>
        <authorList>
            <person name="Li J."/>
            <person name="Zou Y."/>
            <person name="Li Q."/>
            <person name="Zhang J."/>
            <person name="Bourne D.G."/>
            <person name="Lyu Y."/>
            <person name="Liu C."/>
            <person name="Zhang S."/>
        </authorList>
    </citation>
    <scope>NUCLEOTIDE SEQUENCE [LARGE SCALE GENOMIC DNA]</scope>
    <source>
        <strain evidence="7 8">SCSIO 13291</strain>
    </source>
</reference>
<keyword evidence="4 5" id="KW-0472">Membrane</keyword>
<dbReference type="PANTHER" id="PTHR37422">
    <property type="entry name" value="TEICHURONIC ACID BIOSYNTHESIS PROTEIN TUAE"/>
    <property type="match status" value="1"/>
</dbReference>
<evidence type="ECO:0000256" key="4">
    <source>
        <dbReference type="ARBA" id="ARBA00023136"/>
    </source>
</evidence>
<dbReference type="InterPro" id="IPR051533">
    <property type="entry name" value="WaaL-like"/>
</dbReference>
<feature type="transmembrane region" description="Helical" evidence="5">
    <location>
        <begin position="177"/>
        <end position="194"/>
    </location>
</feature>
<evidence type="ECO:0000259" key="6">
    <source>
        <dbReference type="Pfam" id="PF04932"/>
    </source>
</evidence>
<evidence type="ECO:0000313" key="8">
    <source>
        <dbReference type="Proteomes" id="UP001434337"/>
    </source>
</evidence>
<protein>
    <submittedName>
        <fullName evidence="7">O-antigen ligase family protein</fullName>
    </submittedName>
</protein>